<proteinExistence type="inferred from homology"/>
<organism evidence="4 5">
    <name type="scientific">Smittium megazygosporum</name>
    <dbReference type="NCBI Taxonomy" id="133381"/>
    <lineage>
        <taxon>Eukaryota</taxon>
        <taxon>Fungi</taxon>
        <taxon>Fungi incertae sedis</taxon>
        <taxon>Zoopagomycota</taxon>
        <taxon>Kickxellomycotina</taxon>
        <taxon>Harpellomycetes</taxon>
        <taxon>Harpellales</taxon>
        <taxon>Legeriomycetaceae</taxon>
        <taxon>Smittium</taxon>
    </lineage>
</organism>
<dbReference type="Proteomes" id="UP000245609">
    <property type="component" value="Unassembled WGS sequence"/>
</dbReference>
<dbReference type="PANTHER" id="PTHR14021">
    <property type="entry name" value="IRON-SULFUR CLUSTER CO-CHAPERONE PROTEIN HSCB"/>
    <property type="match status" value="1"/>
</dbReference>
<evidence type="ECO:0000256" key="1">
    <source>
        <dbReference type="ARBA" id="ARBA00010476"/>
    </source>
</evidence>
<dbReference type="SUPFAM" id="SSF47144">
    <property type="entry name" value="HSC20 (HSCB), C-terminal oligomerisation domain"/>
    <property type="match status" value="1"/>
</dbReference>
<protein>
    <recommendedName>
        <fullName evidence="3">J domain-containing protein</fullName>
    </recommendedName>
</protein>
<gene>
    <name evidence="4" type="ORF">BB560_001920</name>
</gene>
<accession>A0A2T9ZG60</accession>
<evidence type="ECO:0000259" key="3">
    <source>
        <dbReference type="PROSITE" id="PS50076"/>
    </source>
</evidence>
<keyword evidence="2" id="KW-0143">Chaperone</keyword>
<evidence type="ECO:0000256" key="2">
    <source>
        <dbReference type="ARBA" id="ARBA00023186"/>
    </source>
</evidence>
<keyword evidence="5" id="KW-1185">Reference proteome</keyword>
<comment type="caution">
    <text evidence="4">The sequence shown here is derived from an EMBL/GenBank/DDBJ whole genome shotgun (WGS) entry which is preliminary data.</text>
</comment>
<dbReference type="InterPro" id="IPR036386">
    <property type="entry name" value="HscB_C_sf"/>
</dbReference>
<dbReference type="AlphaFoldDB" id="A0A2T9ZG60"/>
<dbReference type="OrthoDB" id="448954at2759"/>
<dbReference type="SUPFAM" id="SSF46565">
    <property type="entry name" value="Chaperone J-domain"/>
    <property type="match status" value="1"/>
</dbReference>
<reference evidence="4 5" key="1">
    <citation type="journal article" date="2018" name="MBio">
        <title>Comparative Genomics Reveals the Core Gene Toolbox for the Fungus-Insect Symbiosis.</title>
        <authorList>
            <person name="Wang Y."/>
            <person name="Stata M."/>
            <person name="Wang W."/>
            <person name="Stajich J.E."/>
            <person name="White M.M."/>
            <person name="Moncalvo J.M."/>
        </authorList>
    </citation>
    <scope>NUCLEOTIDE SEQUENCE [LARGE SCALE GENOMIC DNA]</scope>
    <source>
        <strain evidence="4 5">SC-DP-2</strain>
    </source>
</reference>
<dbReference type="Gene3D" id="1.20.1280.20">
    <property type="entry name" value="HscB, C-terminal domain"/>
    <property type="match status" value="1"/>
</dbReference>
<dbReference type="InterPro" id="IPR036869">
    <property type="entry name" value="J_dom_sf"/>
</dbReference>
<evidence type="ECO:0000313" key="5">
    <source>
        <dbReference type="Proteomes" id="UP000245609"/>
    </source>
</evidence>
<dbReference type="GO" id="GO:0051259">
    <property type="term" value="P:protein complex oligomerization"/>
    <property type="evidence" value="ECO:0007669"/>
    <property type="project" value="InterPro"/>
</dbReference>
<dbReference type="STRING" id="133381.A0A2T9ZG60"/>
<dbReference type="NCBIfam" id="TIGR00714">
    <property type="entry name" value="hscB"/>
    <property type="match status" value="1"/>
</dbReference>
<dbReference type="GO" id="GO:0001671">
    <property type="term" value="F:ATPase activator activity"/>
    <property type="evidence" value="ECO:0007669"/>
    <property type="project" value="InterPro"/>
</dbReference>
<comment type="similarity">
    <text evidence="1">Belongs to the HscB family.</text>
</comment>
<sequence>MANAFNLFISTNKVRMWPNGPPPIVFGTFGPDEQSKLFEHSEEYKWGFCTLIIYGRFSIQLMPKHNMFSSLRRQTLLTLARTNIISKPSCVAALHRTQSSSVYNFIRKRQYSQSKVEKHPNSKHCWHCNSLIEKRKIVCNKPDCKHIQPLDTSNNYFDVLYDSNVTFKLDLRKLRNNFINLQQSAHPDINTNEDTDYSQNQSIWLNKAYENLKNPLLRAKYILYLKGKEIREDEKSSNPEFLFTVMDIRERIESLENSEDVKQTANLIEDLIQEKIKEMAAEYNSDIDSFREKTIELSYLYRAKDSL</sequence>
<dbReference type="PROSITE" id="PS50076">
    <property type="entry name" value="DNAJ_2"/>
    <property type="match status" value="1"/>
</dbReference>
<evidence type="ECO:0000313" key="4">
    <source>
        <dbReference type="EMBL" id="PVV03592.1"/>
    </source>
</evidence>
<feature type="domain" description="J" evidence="3">
    <location>
        <begin position="155"/>
        <end position="225"/>
    </location>
</feature>
<dbReference type="GO" id="GO:0044571">
    <property type="term" value="P:[2Fe-2S] cluster assembly"/>
    <property type="evidence" value="ECO:0007669"/>
    <property type="project" value="InterPro"/>
</dbReference>
<dbReference type="Gene3D" id="1.10.287.110">
    <property type="entry name" value="DnaJ domain"/>
    <property type="match status" value="1"/>
</dbReference>
<dbReference type="GO" id="GO:0051087">
    <property type="term" value="F:protein-folding chaperone binding"/>
    <property type="evidence" value="ECO:0007669"/>
    <property type="project" value="InterPro"/>
</dbReference>
<name>A0A2T9ZG60_9FUNG</name>
<dbReference type="PANTHER" id="PTHR14021:SF15">
    <property type="entry name" value="IRON-SULFUR CLUSTER CO-CHAPERONE PROTEIN HSCB"/>
    <property type="match status" value="1"/>
</dbReference>
<dbReference type="InterPro" id="IPR001623">
    <property type="entry name" value="DnaJ_domain"/>
</dbReference>
<dbReference type="Pfam" id="PF07743">
    <property type="entry name" value="HSCB_C"/>
    <property type="match status" value="1"/>
</dbReference>
<dbReference type="GO" id="GO:0005739">
    <property type="term" value="C:mitochondrion"/>
    <property type="evidence" value="ECO:0007669"/>
    <property type="project" value="TreeGrafter"/>
</dbReference>
<dbReference type="EMBL" id="MBFS01000214">
    <property type="protein sequence ID" value="PVV03592.1"/>
    <property type="molecule type" value="Genomic_DNA"/>
</dbReference>
<dbReference type="InterPro" id="IPR009073">
    <property type="entry name" value="HscB_oligo_C"/>
</dbReference>
<dbReference type="InterPro" id="IPR004640">
    <property type="entry name" value="HscB"/>
</dbReference>